<dbReference type="Proteomes" id="UP000798662">
    <property type="component" value="Chromosome 3"/>
</dbReference>
<name>A0ACC3CFU5_PYRYE</name>
<dbReference type="EMBL" id="CM020620">
    <property type="protein sequence ID" value="KAK1868809.1"/>
    <property type="molecule type" value="Genomic_DNA"/>
</dbReference>
<evidence type="ECO:0000313" key="1">
    <source>
        <dbReference type="EMBL" id="KAK1868809.1"/>
    </source>
</evidence>
<protein>
    <submittedName>
        <fullName evidence="1">Uncharacterized protein</fullName>
    </submittedName>
</protein>
<keyword evidence="2" id="KW-1185">Reference proteome</keyword>
<evidence type="ECO:0000313" key="2">
    <source>
        <dbReference type="Proteomes" id="UP000798662"/>
    </source>
</evidence>
<proteinExistence type="predicted"/>
<reference evidence="1" key="1">
    <citation type="submission" date="2019-11" db="EMBL/GenBank/DDBJ databases">
        <title>Nori genome reveals adaptations in red seaweeds to the harsh intertidal environment.</title>
        <authorList>
            <person name="Wang D."/>
            <person name="Mao Y."/>
        </authorList>
    </citation>
    <scope>NUCLEOTIDE SEQUENCE</scope>
    <source>
        <tissue evidence="1">Gametophyte</tissue>
    </source>
</reference>
<sequence>MVPDDGAERAADPPTVAPSAGRNEEAPAASAADASAATNGEAAIAAGVAALGGDTTATVIAAGAAAAAADAEGGLAGGVGAPTDRRARAPAAAAAGGGRSTAVVGGAAGGGSHGGGGGGSGSGAPVHAFWDTQPVPRLDDAGLVDAGSGAPIDPLLKVSDIPATPYALLSQFEWSDVDVTDDAQLAEAYKLLNANYVEDDDAMFRFDYSTDFLRWALLPPGWRPEWHLGVRVAGGGKLVALITAIPARVAVYTTGLPAVEINFLCVHKKLRSKRLAPVLIKEITRRVNRCNIWQAAYTAGVVLPSPVVRCQYWHRSLSPKMLIEMGFSRLPPRRTLSAHLRLNALPAKPATPGLRPMEDRDVAAVTVLLRDYLSTYDLGVVWDEDEVRHWLLPRKGVVYSYVVAATDGTITDVGSFYSLPSSVLRHPRYKTLEAAYSFYNAVTVTDLTVLMKDMLIMAHNEGFALFNALDLMQNATTFADLKFSIGDGCLNYYLYNWRCRPMAPERNSLVLL</sequence>
<comment type="caution">
    <text evidence="1">The sequence shown here is derived from an EMBL/GenBank/DDBJ whole genome shotgun (WGS) entry which is preliminary data.</text>
</comment>
<accession>A0ACC3CFU5</accession>
<organism evidence="1 2">
    <name type="scientific">Pyropia yezoensis</name>
    <name type="common">Susabi-nori</name>
    <name type="synonym">Porphyra yezoensis</name>
    <dbReference type="NCBI Taxonomy" id="2788"/>
    <lineage>
        <taxon>Eukaryota</taxon>
        <taxon>Rhodophyta</taxon>
        <taxon>Bangiophyceae</taxon>
        <taxon>Bangiales</taxon>
        <taxon>Bangiaceae</taxon>
        <taxon>Pyropia</taxon>
    </lineage>
</organism>
<gene>
    <name evidence="1" type="ORF">I4F81_011292</name>
</gene>